<dbReference type="EMBL" id="WOXT01000001">
    <property type="protein sequence ID" value="MUV13557.1"/>
    <property type="molecule type" value="Genomic_DNA"/>
</dbReference>
<gene>
    <name evidence="1" type="ORF">GN331_04965</name>
</gene>
<sequence length="125" mass="14693">MTLARRKTATKAQRAYQDRARELGCVVCRFRKQHQPNETHIHHRNLGDWHGQKQLGQDCVVAMCAWHHDGRIVEGYSTDDMRHEFGPSFKHAADFREWTYDVLPNMGRGTEAWQAYQDLLLENEE</sequence>
<name>A0A7C9HL94_9GAMM</name>
<dbReference type="Gene3D" id="3.30.40.190">
    <property type="match status" value="1"/>
</dbReference>
<dbReference type="Proteomes" id="UP000479692">
    <property type="component" value="Unassembled WGS sequence"/>
</dbReference>
<protein>
    <submittedName>
        <fullName evidence="1">Uncharacterized protein</fullName>
    </submittedName>
</protein>
<accession>A0A7C9HL94</accession>
<proteinExistence type="predicted"/>
<dbReference type="RefSeq" id="WP_156640741.1">
    <property type="nucleotide sequence ID" value="NZ_WOXT01000001.1"/>
</dbReference>
<reference evidence="1 2" key="1">
    <citation type="submission" date="2019-12" db="EMBL/GenBank/DDBJ databases">
        <authorList>
            <person name="Xu J."/>
        </authorList>
    </citation>
    <scope>NUCLEOTIDE SEQUENCE [LARGE SCALE GENOMIC DNA]</scope>
    <source>
        <strain evidence="1 2">HX-5-24</strain>
    </source>
</reference>
<dbReference type="AlphaFoldDB" id="A0A7C9HL94"/>
<keyword evidence="2" id="KW-1185">Reference proteome</keyword>
<evidence type="ECO:0000313" key="2">
    <source>
        <dbReference type="Proteomes" id="UP000479692"/>
    </source>
</evidence>
<organism evidence="1 2">
    <name type="scientific">Noviluteimonas gilva</name>
    <dbReference type="NCBI Taxonomy" id="2682097"/>
    <lineage>
        <taxon>Bacteria</taxon>
        <taxon>Pseudomonadati</taxon>
        <taxon>Pseudomonadota</taxon>
        <taxon>Gammaproteobacteria</taxon>
        <taxon>Lysobacterales</taxon>
        <taxon>Lysobacteraceae</taxon>
        <taxon>Noviluteimonas</taxon>
    </lineage>
</organism>
<comment type="caution">
    <text evidence="1">The sequence shown here is derived from an EMBL/GenBank/DDBJ whole genome shotgun (WGS) entry which is preliminary data.</text>
</comment>
<evidence type="ECO:0000313" key="1">
    <source>
        <dbReference type="EMBL" id="MUV13557.1"/>
    </source>
</evidence>